<dbReference type="EMBL" id="BARS01010378">
    <property type="protein sequence ID" value="GAF92886.1"/>
    <property type="molecule type" value="Genomic_DNA"/>
</dbReference>
<accession>X0U0H2</accession>
<sequence length="46" mass="5102">FSIAITTVHWLITAWFKRYFGIFATIGACYGKHLAWGSITATPVAL</sequence>
<proteinExistence type="predicted"/>
<comment type="caution">
    <text evidence="1">The sequence shown here is derived from an EMBL/GenBank/DDBJ whole genome shotgun (WGS) entry which is preliminary data.</text>
</comment>
<gene>
    <name evidence="1" type="ORF">S01H1_19247</name>
</gene>
<name>X0U0H2_9ZZZZ</name>
<feature type="non-terminal residue" evidence="1">
    <location>
        <position position="1"/>
    </location>
</feature>
<dbReference type="AlphaFoldDB" id="X0U0H2"/>
<evidence type="ECO:0000313" key="1">
    <source>
        <dbReference type="EMBL" id="GAF92886.1"/>
    </source>
</evidence>
<protein>
    <submittedName>
        <fullName evidence="1">Uncharacterized protein</fullName>
    </submittedName>
</protein>
<organism evidence="1">
    <name type="scientific">marine sediment metagenome</name>
    <dbReference type="NCBI Taxonomy" id="412755"/>
    <lineage>
        <taxon>unclassified sequences</taxon>
        <taxon>metagenomes</taxon>
        <taxon>ecological metagenomes</taxon>
    </lineage>
</organism>
<reference evidence="1" key="1">
    <citation type="journal article" date="2014" name="Front. Microbiol.">
        <title>High frequency of phylogenetically diverse reductive dehalogenase-homologous genes in deep subseafloor sedimentary metagenomes.</title>
        <authorList>
            <person name="Kawai M."/>
            <person name="Futagami T."/>
            <person name="Toyoda A."/>
            <person name="Takaki Y."/>
            <person name="Nishi S."/>
            <person name="Hori S."/>
            <person name="Arai W."/>
            <person name="Tsubouchi T."/>
            <person name="Morono Y."/>
            <person name="Uchiyama I."/>
            <person name="Ito T."/>
            <person name="Fujiyama A."/>
            <person name="Inagaki F."/>
            <person name="Takami H."/>
        </authorList>
    </citation>
    <scope>NUCLEOTIDE SEQUENCE</scope>
    <source>
        <strain evidence="1">Expedition CK06-06</strain>
    </source>
</reference>